<dbReference type="GO" id="GO:0016810">
    <property type="term" value="F:hydrolase activity, acting on carbon-nitrogen (but not peptide) bonds"/>
    <property type="evidence" value="ECO:0007669"/>
    <property type="project" value="InterPro"/>
</dbReference>
<dbReference type="GO" id="GO:0005975">
    <property type="term" value="P:carbohydrate metabolic process"/>
    <property type="evidence" value="ECO:0007669"/>
    <property type="project" value="InterPro"/>
</dbReference>
<keyword evidence="3" id="KW-0732">Signal</keyword>
<dbReference type="GO" id="GO:0046872">
    <property type="term" value="F:metal ion binding"/>
    <property type="evidence" value="ECO:0007669"/>
    <property type="project" value="UniProtKB-KW"/>
</dbReference>
<evidence type="ECO:0000256" key="4">
    <source>
        <dbReference type="ARBA" id="ARBA00022801"/>
    </source>
</evidence>
<dbReference type="CDD" id="cd10951">
    <property type="entry name" value="CE4_ClCDA_like"/>
    <property type="match status" value="1"/>
</dbReference>
<dbReference type="PANTHER" id="PTHR46471">
    <property type="entry name" value="CHITIN DEACETYLASE"/>
    <property type="match status" value="1"/>
</dbReference>
<sequence length="332" mass="35657">MSNNPTKEVFPSFLFSSRDEIEVLRVGSSSSVERTSWLSIYRRLPSQVIPVSGSFMSTTIISSLATLHSLTKKPDSPNMLLDTIVTGLLMAASAAAIPIENPMELIKRAPSAGVVIQKCAKPGVFALAYDDGPYQYTSQLVDILNNGGAKATFFMTGTLYGCIYNQRTAVKKAFDSGHQIASHTWTHPSTFGSLTTAQLTTEMQKLEQAMVNIIGKKPAYMRPPYLATGGSVLSTMKTLGYKVITDDVDSGDWNGQTPAQSEAKFTAAGASGNGHIPLMHETYATTVQTLTPWLINWAKQNNLKLVTVAECLDDASGAYQSGSFTGNGATTC</sequence>
<protein>
    <submittedName>
        <fullName evidence="8">Polysaccharide deacetylase</fullName>
    </submittedName>
</protein>
<proteinExistence type="predicted"/>
<dbReference type="EMBL" id="JAESDN010000008">
    <property type="protein sequence ID" value="KAG7046746.1"/>
    <property type="molecule type" value="Genomic_DNA"/>
</dbReference>
<dbReference type="InterPro" id="IPR002509">
    <property type="entry name" value="NODB_dom"/>
</dbReference>
<evidence type="ECO:0000256" key="6">
    <source>
        <dbReference type="ARBA" id="ARBA00023285"/>
    </source>
</evidence>
<comment type="caution">
    <text evidence="8">The sequence shown here is derived from an EMBL/GenBank/DDBJ whole genome shotgun (WGS) entry which is preliminary data.</text>
</comment>
<keyword evidence="5" id="KW-0119">Carbohydrate metabolism</keyword>
<dbReference type="PROSITE" id="PS51677">
    <property type="entry name" value="NODB"/>
    <property type="match status" value="1"/>
</dbReference>
<dbReference type="SUPFAM" id="SSF88713">
    <property type="entry name" value="Glycoside hydrolase/deacetylase"/>
    <property type="match status" value="1"/>
</dbReference>
<keyword evidence="9" id="KW-1185">Reference proteome</keyword>
<dbReference type="Pfam" id="PF01522">
    <property type="entry name" value="Polysacc_deac_1"/>
    <property type="match status" value="1"/>
</dbReference>
<evidence type="ECO:0000313" key="9">
    <source>
        <dbReference type="Proteomes" id="UP000699042"/>
    </source>
</evidence>
<dbReference type="AlphaFoldDB" id="A0A9P7QZJ2"/>
<keyword evidence="2" id="KW-0479">Metal-binding</keyword>
<reference evidence="8" key="1">
    <citation type="submission" date="2021-05" db="EMBL/GenBank/DDBJ databases">
        <title>Comparative genomics of three Colletotrichum scovillei strains and genetic complementation revealed genes involved fungal growth and virulence on chili pepper.</title>
        <authorList>
            <person name="Hsieh D.-K."/>
            <person name="Chuang S.-C."/>
            <person name="Chen C.-Y."/>
            <person name="Chao Y.-T."/>
            <person name="Lu M.-Y.J."/>
            <person name="Lee M.-H."/>
            <person name="Shih M.-C."/>
        </authorList>
    </citation>
    <scope>NUCLEOTIDE SEQUENCE</scope>
    <source>
        <strain evidence="8">Coll-153</strain>
    </source>
</reference>
<comment type="cofactor">
    <cofactor evidence="1">
        <name>Co(2+)</name>
        <dbReference type="ChEBI" id="CHEBI:48828"/>
    </cofactor>
</comment>
<accession>A0A9P7QZJ2</accession>
<name>A0A9P7QZJ2_9PEZI</name>
<feature type="domain" description="NodB homology" evidence="7">
    <location>
        <begin position="123"/>
        <end position="306"/>
    </location>
</feature>
<dbReference type="InterPro" id="IPR011330">
    <property type="entry name" value="Glyco_hydro/deAcase_b/a-brl"/>
</dbReference>
<gene>
    <name evidence="8" type="ORF">JMJ77_014969</name>
</gene>
<keyword evidence="6" id="KW-0170">Cobalt</keyword>
<evidence type="ECO:0000256" key="2">
    <source>
        <dbReference type="ARBA" id="ARBA00022723"/>
    </source>
</evidence>
<evidence type="ECO:0000256" key="5">
    <source>
        <dbReference type="ARBA" id="ARBA00023277"/>
    </source>
</evidence>
<evidence type="ECO:0000256" key="1">
    <source>
        <dbReference type="ARBA" id="ARBA00001941"/>
    </source>
</evidence>
<keyword evidence="4" id="KW-0378">Hydrolase</keyword>
<evidence type="ECO:0000256" key="3">
    <source>
        <dbReference type="ARBA" id="ARBA00022729"/>
    </source>
</evidence>
<organism evidence="8 9">
    <name type="scientific">Colletotrichum scovillei</name>
    <dbReference type="NCBI Taxonomy" id="1209932"/>
    <lineage>
        <taxon>Eukaryota</taxon>
        <taxon>Fungi</taxon>
        <taxon>Dikarya</taxon>
        <taxon>Ascomycota</taxon>
        <taxon>Pezizomycotina</taxon>
        <taxon>Sordariomycetes</taxon>
        <taxon>Hypocreomycetidae</taxon>
        <taxon>Glomerellales</taxon>
        <taxon>Glomerellaceae</taxon>
        <taxon>Colletotrichum</taxon>
        <taxon>Colletotrichum acutatum species complex</taxon>
    </lineage>
</organism>
<dbReference type="PANTHER" id="PTHR46471:SF9">
    <property type="entry name" value="CHITIN DEACETYLASE"/>
    <property type="match status" value="1"/>
</dbReference>
<evidence type="ECO:0000313" key="8">
    <source>
        <dbReference type="EMBL" id="KAG7046746.1"/>
    </source>
</evidence>
<evidence type="ECO:0000259" key="7">
    <source>
        <dbReference type="PROSITE" id="PS51677"/>
    </source>
</evidence>
<dbReference type="Proteomes" id="UP000699042">
    <property type="component" value="Unassembled WGS sequence"/>
</dbReference>
<dbReference type="Gene3D" id="3.20.20.370">
    <property type="entry name" value="Glycoside hydrolase/deacetylase"/>
    <property type="match status" value="1"/>
</dbReference>